<evidence type="ECO:0000256" key="5">
    <source>
        <dbReference type="ARBA" id="ARBA00022741"/>
    </source>
</evidence>
<evidence type="ECO:0000256" key="10">
    <source>
        <dbReference type="PROSITE-ProRule" id="PRU10141"/>
    </source>
</evidence>
<dbReference type="InterPro" id="IPR000719">
    <property type="entry name" value="Prot_kinase_dom"/>
</dbReference>
<keyword evidence="4" id="KW-0808">Transferase</keyword>
<evidence type="ECO:0000256" key="1">
    <source>
        <dbReference type="ARBA" id="ARBA00006529"/>
    </source>
</evidence>
<organism evidence="14 15">
    <name type="scientific">Komagataella phaffii (strain GS115 / ATCC 20864)</name>
    <name type="common">Yeast</name>
    <name type="synonym">Pichia pastoris</name>
    <dbReference type="NCBI Taxonomy" id="644223"/>
    <lineage>
        <taxon>Eukaryota</taxon>
        <taxon>Fungi</taxon>
        <taxon>Dikarya</taxon>
        <taxon>Ascomycota</taxon>
        <taxon>Saccharomycotina</taxon>
        <taxon>Pichiomycetes</taxon>
        <taxon>Pichiales</taxon>
        <taxon>Pichiaceae</taxon>
        <taxon>Komagataella</taxon>
    </lineage>
</organism>
<gene>
    <name evidence="14" type="ordered locus">PAS_chr3_0469</name>
</gene>
<dbReference type="PANTHER" id="PTHR11584:SF369">
    <property type="entry name" value="MITOGEN-ACTIVATED PROTEIN KINASE KINASE KINASE 19-RELATED"/>
    <property type="match status" value="1"/>
</dbReference>
<keyword evidence="3" id="KW-0723">Serine/threonine-protein kinase</keyword>
<dbReference type="RefSeq" id="XP_002492697.1">
    <property type="nucleotide sequence ID" value="XM_002492652.1"/>
</dbReference>
<accession>C4R4N2</accession>
<dbReference type="PROSITE" id="PS00108">
    <property type="entry name" value="PROTEIN_KINASE_ST"/>
    <property type="match status" value="1"/>
</dbReference>
<feature type="domain" description="Protein kinase" evidence="12">
    <location>
        <begin position="444"/>
        <end position="705"/>
    </location>
</feature>
<dbReference type="FunFam" id="3.30.200.20:FF:000387">
    <property type="entry name" value="Serine/threonine-protein kinase STE11"/>
    <property type="match status" value="1"/>
</dbReference>
<dbReference type="GeneID" id="8199597"/>
<dbReference type="eggNOG" id="KOG0198">
    <property type="taxonomic scope" value="Eukaryota"/>
</dbReference>
<comment type="catalytic activity">
    <reaction evidence="9">
        <text>L-seryl-[protein] + ATP = O-phospho-L-seryl-[protein] + ADP + H(+)</text>
        <dbReference type="Rhea" id="RHEA:17989"/>
        <dbReference type="Rhea" id="RHEA-COMP:9863"/>
        <dbReference type="Rhea" id="RHEA-COMP:11604"/>
        <dbReference type="ChEBI" id="CHEBI:15378"/>
        <dbReference type="ChEBI" id="CHEBI:29999"/>
        <dbReference type="ChEBI" id="CHEBI:30616"/>
        <dbReference type="ChEBI" id="CHEBI:83421"/>
        <dbReference type="ChEBI" id="CHEBI:456216"/>
        <dbReference type="EC" id="2.7.11.25"/>
    </reaction>
</comment>
<dbReference type="SMART" id="SM00454">
    <property type="entry name" value="SAM"/>
    <property type="match status" value="1"/>
</dbReference>
<keyword evidence="7 10" id="KW-0067">ATP-binding</keyword>
<feature type="binding site" evidence="10">
    <location>
        <position position="473"/>
    </location>
    <ligand>
        <name>ATP</name>
        <dbReference type="ChEBI" id="CHEBI:30616"/>
    </ligand>
</feature>
<evidence type="ECO:0000256" key="2">
    <source>
        <dbReference type="ARBA" id="ARBA00012406"/>
    </source>
</evidence>
<sequence length="714" mass="79983">MEQLNLSSWLNELQCSAYLDRFEENGITTDLLCDLDKGALIDLGIDKVGPRIRLENEIQRLRLKRLRTILPLERLSEIILPDYASETSLSEKDALGNQVSPLSPTKQLVQKSPRNQLRRSHSSLKSTTDEKSSKSLATFINLDGSKKQIDIRGCFNAMSIKRKALKGLDLKMDPDLCAAYFVNDDEELHLMYDIELVTVCHSADRVERNRIILCKKTESPTLAAIETSTAAMKLARNSDKGLAQENDNSVIKESTEGKPSLNNFFGQRPPSELISTNLAEYFPDTKVNKLQETVRNSVRNSMRISRLMSSQFSNASIFSDHSGNHSRLSSSLSRYAMSNIAGDRASIISSSTRKTIGKVLADRITKEDGDTVEPEYNEHTVRSNHEANSSNELSDSVHERHNEFNEGDSSIIELFEECDDDDTGDDEYMLKQLSIEEERGPQSWLKGARIGAGSFGTVFLGINSFTGELMAVKQVELPTARSVNDAHGQNMLESLKQEISLLRELDHENVVRCIGSSIDDEFLNVFLEYIPGGSVSSMLNNYGPFEEPLIRNFVKQVLSGLAYLHEKQIIHRDIKGANVLIDTKGTVKISDFGISKRMSDLKPSSKRASLQGSVYWMAPEVVKQTVYTNKADIWSVGCLIIEMFTGKHPFPDFSQMQAIFKIGMQTRPEIPPTASDLARSFLESCLESDYTKRSSATDLSHHEFVKTALLDRHN</sequence>
<evidence type="ECO:0000256" key="6">
    <source>
        <dbReference type="ARBA" id="ARBA00022777"/>
    </source>
</evidence>
<feature type="compositionally biased region" description="Polar residues" evidence="11">
    <location>
        <begin position="97"/>
        <end position="115"/>
    </location>
</feature>
<keyword evidence="15" id="KW-1185">Reference proteome</keyword>
<dbReference type="GO" id="GO:0038066">
    <property type="term" value="P:p38MAPK cascade"/>
    <property type="evidence" value="ECO:0007669"/>
    <property type="project" value="EnsemblFungi"/>
</dbReference>
<protein>
    <recommendedName>
        <fullName evidence="2">mitogen-activated protein kinase kinase kinase</fullName>
        <ecNumber evidence="2">2.7.11.25</ecNumber>
    </recommendedName>
</protein>
<dbReference type="InterPro" id="IPR013761">
    <property type="entry name" value="SAM/pointed_sf"/>
</dbReference>
<dbReference type="PROSITE" id="PS50105">
    <property type="entry name" value="SAM_DOMAIN"/>
    <property type="match status" value="1"/>
</dbReference>
<feature type="domain" description="SAM" evidence="13">
    <location>
        <begin position="5"/>
        <end position="64"/>
    </location>
</feature>
<dbReference type="FunFam" id="1.10.510.10:FF:000334">
    <property type="entry name" value="Serine/threonine-protein kinase STE11"/>
    <property type="match status" value="1"/>
</dbReference>
<dbReference type="OrthoDB" id="266718at2759"/>
<dbReference type="EC" id="2.7.11.25" evidence="2"/>
<dbReference type="InterPro" id="IPR017441">
    <property type="entry name" value="Protein_kinase_ATP_BS"/>
</dbReference>
<evidence type="ECO:0000313" key="14">
    <source>
        <dbReference type="EMBL" id="CAY70518.1"/>
    </source>
</evidence>
<dbReference type="GO" id="GO:0001402">
    <property type="term" value="P:signal transduction involved in filamentous growth"/>
    <property type="evidence" value="ECO:0007669"/>
    <property type="project" value="EnsemblFungi"/>
</dbReference>
<dbReference type="GO" id="GO:0005737">
    <property type="term" value="C:cytoplasm"/>
    <property type="evidence" value="ECO:0007669"/>
    <property type="project" value="EnsemblFungi"/>
</dbReference>
<keyword evidence="6 14" id="KW-0418">Kinase</keyword>
<dbReference type="GO" id="GO:0001403">
    <property type="term" value="P:invasive growth in response to glucose limitation"/>
    <property type="evidence" value="ECO:0007669"/>
    <property type="project" value="EnsemblFungi"/>
</dbReference>
<dbReference type="FunCoup" id="C4R4N2">
    <property type="interactions" value="186"/>
</dbReference>
<dbReference type="PROSITE" id="PS50011">
    <property type="entry name" value="PROTEIN_KINASE_DOM"/>
    <property type="match status" value="1"/>
</dbReference>
<feature type="compositionally biased region" description="Basic and acidic residues" evidence="11">
    <location>
        <begin position="376"/>
        <end position="385"/>
    </location>
</feature>
<dbReference type="GO" id="GO:0007232">
    <property type="term" value="P:osmosensory signaling pathway via Sho1 osmosensor"/>
    <property type="evidence" value="ECO:0007669"/>
    <property type="project" value="EnsemblFungi"/>
</dbReference>
<dbReference type="STRING" id="644223.C4R4N2"/>
<dbReference type="SMART" id="SM00220">
    <property type="entry name" value="S_TKc"/>
    <property type="match status" value="1"/>
</dbReference>
<evidence type="ECO:0000259" key="13">
    <source>
        <dbReference type="PROSITE" id="PS50105"/>
    </source>
</evidence>
<dbReference type="GO" id="GO:0071474">
    <property type="term" value="P:cellular hyperosmotic response"/>
    <property type="evidence" value="ECO:0007669"/>
    <property type="project" value="EnsemblFungi"/>
</dbReference>
<evidence type="ECO:0000256" key="9">
    <source>
        <dbReference type="ARBA" id="ARBA00048329"/>
    </source>
</evidence>
<dbReference type="InterPro" id="IPR008271">
    <property type="entry name" value="Ser/Thr_kinase_AS"/>
</dbReference>
<dbReference type="GO" id="GO:0032093">
    <property type="term" value="F:SAM domain binding"/>
    <property type="evidence" value="ECO:0007669"/>
    <property type="project" value="EnsemblFungi"/>
</dbReference>
<dbReference type="SMART" id="SM01304">
    <property type="entry name" value="Ras_bdg_2"/>
    <property type="match status" value="1"/>
</dbReference>
<dbReference type="Gene3D" id="3.10.20.90">
    <property type="entry name" value="Phosphatidylinositol 3-kinase Catalytic Subunit, Chain A, domain 1"/>
    <property type="match status" value="1"/>
</dbReference>
<dbReference type="SMR" id="C4R4N2"/>
<dbReference type="SUPFAM" id="SSF47769">
    <property type="entry name" value="SAM/Pointed domain"/>
    <property type="match status" value="1"/>
</dbReference>
<dbReference type="Gene3D" id="1.10.510.10">
    <property type="entry name" value="Transferase(Phosphotransferase) domain 1"/>
    <property type="match status" value="1"/>
</dbReference>
<reference evidence="14 15" key="1">
    <citation type="journal article" date="2009" name="Nat. Biotechnol.">
        <title>Genome sequence of the recombinant protein production host Pichia pastoris.</title>
        <authorList>
            <person name="De Schutter K."/>
            <person name="Lin Y.C."/>
            <person name="Tiels P."/>
            <person name="Van Hecke A."/>
            <person name="Glinka S."/>
            <person name="Weber-Lehmann J."/>
            <person name="Rouze P."/>
            <person name="Van de Peer Y."/>
            <person name="Callewaert N."/>
        </authorList>
    </citation>
    <scope>NUCLEOTIDE SEQUENCE [LARGE SCALE GENOMIC DNA]</scope>
    <source>
        <strain evidence="15">GS115 / ATCC 20864</strain>
    </source>
</reference>
<dbReference type="GO" id="GO:0005524">
    <property type="term" value="F:ATP binding"/>
    <property type="evidence" value="ECO:0007669"/>
    <property type="project" value="UniProtKB-UniRule"/>
</dbReference>
<evidence type="ECO:0000313" key="15">
    <source>
        <dbReference type="Proteomes" id="UP000000314"/>
    </source>
</evidence>
<dbReference type="InParanoid" id="C4R4N2"/>
<dbReference type="HOGENOM" id="CLU_003051_2_0_1"/>
<dbReference type="EMBL" id="FN392321">
    <property type="protein sequence ID" value="CAY70518.1"/>
    <property type="molecule type" value="Genomic_DNA"/>
</dbReference>
<dbReference type="Pfam" id="PF00069">
    <property type="entry name" value="Pkinase"/>
    <property type="match status" value="1"/>
</dbReference>
<dbReference type="InterPro" id="IPR001660">
    <property type="entry name" value="SAM"/>
</dbReference>
<dbReference type="InterPro" id="IPR029458">
    <property type="entry name" value="Ras-bd_By2"/>
</dbReference>
<feature type="region of interest" description="Disordered" evidence="11">
    <location>
        <begin position="94"/>
        <end position="130"/>
    </location>
</feature>
<dbReference type="InterPro" id="IPR011009">
    <property type="entry name" value="Kinase-like_dom_sf"/>
</dbReference>
<evidence type="ECO:0000259" key="12">
    <source>
        <dbReference type="PROSITE" id="PS50011"/>
    </source>
</evidence>
<evidence type="ECO:0000256" key="7">
    <source>
        <dbReference type="ARBA" id="ARBA00022840"/>
    </source>
</evidence>
<dbReference type="GO" id="GO:0000196">
    <property type="term" value="P:cell integrity MAPK cascade"/>
    <property type="evidence" value="ECO:0007669"/>
    <property type="project" value="EnsemblFungi"/>
</dbReference>
<name>C4R4N2_KOMPG</name>
<dbReference type="PANTHER" id="PTHR11584">
    <property type="entry name" value="SERINE/THREONINE PROTEIN KINASE"/>
    <property type="match status" value="1"/>
</dbReference>
<dbReference type="Pfam" id="PF07647">
    <property type="entry name" value="SAM_2"/>
    <property type="match status" value="1"/>
</dbReference>
<dbReference type="GO" id="GO:0071507">
    <property type="term" value="P:pheromone response MAPK cascade"/>
    <property type="evidence" value="ECO:0007669"/>
    <property type="project" value="EnsemblFungi"/>
</dbReference>
<dbReference type="OMA" id="CFNADSI"/>
<dbReference type="PROSITE" id="PS00107">
    <property type="entry name" value="PROTEIN_KINASE_ATP"/>
    <property type="match status" value="1"/>
</dbReference>
<feature type="region of interest" description="Disordered" evidence="11">
    <location>
        <begin position="367"/>
        <end position="401"/>
    </location>
</feature>
<dbReference type="SUPFAM" id="SSF56112">
    <property type="entry name" value="Protein kinase-like (PK-like)"/>
    <property type="match status" value="1"/>
</dbReference>
<evidence type="ECO:0000256" key="8">
    <source>
        <dbReference type="ARBA" id="ARBA00047559"/>
    </source>
</evidence>
<dbReference type="GO" id="GO:0007124">
    <property type="term" value="P:pseudohyphal growth"/>
    <property type="evidence" value="ECO:0007669"/>
    <property type="project" value="EnsemblFungi"/>
</dbReference>
<dbReference type="CDD" id="cd09534">
    <property type="entry name" value="SAM_Ste11_fungal"/>
    <property type="match status" value="1"/>
</dbReference>
<comment type="catalytic activity">
    <reaction evidence="8">
        <text>L-threonyl-[protein] + ATP = O-phospho-L-threonyl-[protein] + ADP + H(+)</text>
        <dbReference type="Rhea" id="RHEA:46608"/>
        <dbReference type="Rhea" id="RHEA-COMP:11060"/>
        <dbReference type="Rhea" id="RHEA-COMP:11605"/>
        <dbReference type="ChEBI" id="CHEBI:15378"/>
        <dbReference type="ChEBI" id="CHEBI:30013"/>
        <dbReference type="ChEBI" id="CHEBI:30616"/>
        <dbReference type="ChEBI" id="CHEBI:61977"/>
        <dbReference type="ChEBI" id="CHEBI:456216"/>
        <dbReference type="EC" id="2.7.11.25"/>
    </reaction>
</comment>
<dbReference type="GO" id="GO:0042802">
    <property type="term" value="F:identical protein binding"/>
    <property type="evidence" value="ECO:0007669"/>
    <property type="project" value="EnsemblFungi"/>
</dbReference>
<keyword evidence="5 10" id="KW-0547">Nucleotide-binding</keyword>
<dbReference type="GO" id="GO:0004709">
    <property type="term" value="F:MAP kinase kinase kinase activity"/>
    <property type="evidence" value="ECO:0007669"/>
    <property type="project" value="UniProtKB-EC"/>
</dbReference>
<dbReference type="Pfam" id="PF14847">
    <property type="entry name" value="Ras_bdg_2"/>
    <property type="match status" value="1"/>
</dbReference>
<evidence type="ECO:0000256" key="4">
    <source>
        <dbReference type="ARBA" id="ARBA00022679"/>
    </source>
</evidence>
<proteinExistence type="inferred from homology"/>
<evidence type="ECO:0000256" key="3">
    <source>
        <dbReference type="ARBA" id="ARBA00022527"/>
    </source>
</evidence>
<dbReference type="Proteomes" id="UP000000314">
    <property type="component" value="Chromosome 3"/>
</dbReference>
<dbReference type="Gene3D" id="1.10.150.50">
    <property type="entry name" value="Transcription Factor, Ets-1"/>
    <property type="match status" value="1"/>
</dbReference>
<dbReference type="AlphaFoldDB" id="C4R4N2"/>
<dbReference type="KEGG" id="ppa:PAS_chr3_0469"/>
<comment type="similarity">
    <text evidence="1">Belongs to the protein kinase superfamily. STE Ser/Thr protein kinase family. MAP kinase kinase kinase subfamily.</text>
</comment>
<evidence type="ECO:0000256" key="11">
    <source>
        <dbReference type="SAM" id="MobiDB-lite"/>
    </source>
</evidence>